<organism evidence="2 3">
    <name type="scientific">Morganella morganii</name>
    <name type="common">Proteus morganii</name>
    <dbReference type="NCBI Taxonomy" id="582"/>
    <lineage>
        <taxon>Bacteria</taxon>
        <taxon>Pseudomonadati</taxon>
        <taxon>Pseudomonadota</taxon>
        <taxon>Gammaproteobacteria</taxon>
        <taxon>Enterobacterales</taxon>
        <taxon>Morganellaceae</taxon>
        <taxon>Morganella</taxon>
    </lineage>
</organism>
<gene>
    <name evidence="1" type="ORF">CYG68_19190</name>
    <name evidence="2" type="ORF">N0392_12275</name>
</gene>
<dbReference type="GeneID" id="93359982"/>
<dbReference type="AlphaFoldDB" id="A0A2C5SR09"/>
<reference evidence="2" key="2">
    <citation type="submission" date="2022-08" db="EMBL/GenBank/DDBJ databases">
        <authorList>
            <person name="Dale J.L."/>
        </authorList>
    </citation>
    <scope>NUCLEOTIDE SEQUENCE</scope>
    <source>
        <strain evidence="2">2022EL-00758</strain>
    </source>
</reference>
<dbReference type="EMBL" id="PKLF01000027">
    <property type="protein sequence ID" value="MBE8614493.1"/>
    <property type="molecule type" value="Genomic_DNA"/>
</dbReference>
<proteinExistence type="predicted"/>
<evidence type="ECO:0000313" key="3">
    <source>
        <dbReference type="Proteomes" id="UP001076655"/>
    </source>
</evidence>
<reference evidence="1" key="1">
    <citation type="submission" date="2017-12" db="EMBL/GenBank/DDBJ databases">
        <title>Genome sequencing and analysis.</title>
        <authorList>
            <person name="Huang Y.-T."/>
        </authorList>
    </citation>
    <scope>NUCLEOTIDE SEQUENCE</scope>
    <source>
        <strain evidence="1">VGH116</strain>
    </source>
</reference>
<dbReference type="InterPro" id="IPR024400">
    <property type="entry name" value="DUF2635"/>
</dbReference>
<evidence type="ECO:0000313" key="2">
    <source>
        <dbReference type="EMBL" id="MCY0790458.1"/>
    </source>
</evidence>
<comment type="caution">
    <text evidence="2">The sequence shown here is derived from an EMBL/GenBank/DDBJ whole genome shotgun (WGS) entry which is preliminary data.</text>
</comment>
<dbReference type="RefSeq" id="WP_004904824.1">
    <property type="nucleotide sequence ID" value="NZ_ABGYJJ040000001.1"/>
</dbReference>
<dbReference type="OrthoDB" id="8689507at2"/>
<dbReference type="EMBL" id="JAPNMI010000006">
    <property type="protein sequence ID" value="MCY0790458.1"/>
    <property type="molecule type" value="Genomic_DNA"/>
</dbReference>
<accession>A0A2C5SR09</accession>
<name>A0A2C5SR09_MORMO</name>
<sequence>MFVKPVKGRSVRCPVKGELLPESGQDVPDNVFWRTRLNQGDVVPGNPQKVKEQKA</sequence>
<protein>
    <submittedName>
        <fullName evidence="2">DUF2635 domain-containing protein</fullName>
    </submittedName>
</protein>
<dbReference type="Pfam" id="PF10948">
    <property type="entry name" value="DUF2635"/>
    <property type="match status" value="1"/>
</dbReference>
<evidence type="ECO:0000313" key="1">
    <source>
        <dbReference type="EMBL" id="MBE8614493.1"/>
    </source>
</evidence>
<dbReference type="Proteomes" id="UP001076655">
    <property type="component" value="Unassembled WGS sequence"/>
</dbReference>
<dbReference type="Proteomes" id="UP000650477">
    <property type="component" value="Unassembled WGS sequence"/>
</dbReference>